<evidence type="ECO:0000313" key="6">
    <source>
        <dbReference type="Proteomes" id="UP001652542"/>
    </source>
</evidence>
<keyword evidence="1" id="KW-0805">Transcription regulation</keyword>
<dbReference type="InterPro" id="IPR028082">
    <property type="entry name" value="Peripla_BP_I"/>
</dbReference>
<keyword evidence="3" id="KW-0804">Transcription</keyword>
<keyword evidence="2" id="KW-0238">DNA-binding</keyword>
<dbReference type="SMART" id="SM00354">
    <property type="entry name" value="HTH_LACI"/>
    <property type="match status" value="1"/>
</dbReference>
<sequence>MKSTNTREIAKSLGLSRATVSNVINGKGRVSDATRARVEAAITALGYVRDRNAVALRTGQSRLVGVMVTDIANPFYGTVISHIEAELSKAGYVTVLGQTKDDPGRQAQIIEELVGNGVAGLIVNPCAGTTLADMNTALARRIPVVLYVRDIEGSGLPLVALDDVAAGAMVAGHMVAVGYRRFAIIGGFRDTTSFERRVQGIKEVLIAEGCTMRVCPGPLTDTFGYDAISQLCDAGEGIDAVIAHNDLVALGCLRALRALDRVPGATVGLAGFDNLQIGGLCDPPLTTVDVDMDAIGREAGRRLVARLQQTVTEGDLPLIAPKLIIRGTTHRKK</sequence>
<dbReference type="SUPFAM" id="SSF47413">
    <property type="entry name" value="lambda repressor-like DNA-binding domains"/>
    <property type="match status" value="1"/>
</dbReference>
<dbReference type="Pfam" id="PF13377">
    <property type="entry name" value="Peripla_BP_3"/>
    <property type="match status" value="1"/>
</dbReference>
<gene>
    <name evidence="5" type="ORF">OEW28_11755</name>
</gene>
<evidence type="ECO:0000259" key="4">
    <source>
        <dbReference type="PROSITE" id="PS50932"/>
    </source>
</evidence>
<dbReference type="InterPro" id="IPR010982">
    <property type="entry name" value="Lambda_DNA-bd_dom_sf"/>
</dbReference>
<name>A0ABT2ZDV3_9RHOB</name>
<dbReference type="CDD" id="cd01392">
    <property type="entry name" value="HTH_LacI"/>
    <property type="match status" value="1"/>
</dbReference>
<dbReference type="SUPFAM" id="SSF53822">
    <property type="entry name" value="Periplasmic binding protein-like I"/>
    <property type="match status" value="1"/>
</dbReference>
<proteinExistence type="predicted"/>
<dbReference type="PROSITE" id="PS50932">
    <property type="entry name" value="HTH_LACI_2"/>
    <property type="match status" value="1"/>
</dbReference>
<accession>A0ABT2ZDV3</accession>
<dbReference type="PANTHER" id="PTHR30146:SF109">
    <property type="entry name" value="HTH-TYPE TRANSCRIPTIONAL REGULATOR GALS"/>
    <property type="match status" value="1"/>
</dbReference>
<dbReference type="InterPro" id="IPR046335">
    <property type="entry name" value="LacI/GalR-like_sensor"/>
</dbReference>
<evidence type="ECO:0000256" key="3">
    <source>
        <dbReference type="ARBA" id="ARBA00023163"/>
    </source>
</evidence>
<dbReference type="Proteomes" id="UP001652542">
    <property type="component" value="Unassembled WGS sequence"/>
</dbReference>
<evidence type="ECO:0000256" key="1">
    <source>
        <dbReference type="ARBA" id="ARBA00023015"/>
    </source>
</evidence>
<feature type="domain" description="HTH lacI-type" evidence="4">
    <location>
        <begin position="7"/>
        <end position="58"/>
    </location>
</feature>
<evidence type="ECO:0000256" key="2">
    <source>
        <dbReference type="ARBA" id="ARBA00023125"/>
    </source>
</evidence>
<dbReference type="Gene3D" id="3.40.50.2300">
    <property type="match status" value="2"/>
</dbReference>
<organism evidence="5 6">
    <name type="scientific">Albidovulum marisflavi</name>
    <dbReference type="NCBI Taxonomy" id="2984159"/>
    <lineage>
        <taxon>Bacteria</taxon>
        <taxon>Pseudomonadati</taxon>
        <taxon>Pseudomonadota</taxon>
        <taxon>Alphaproteobacteria</taxon>
        <taxon>Rhodobacterales</taxon>
        <taxon>Paracoccaceae</taxon>
        <taxon>Albidovulum</taxon>
    </lineage>
</organism>
<dbReference type="InterPro" id="IPR000843">
    <property type="entry name" value="HTH_LacI"/>
</dbReference>
<dbReference type="RefSeq" id="WP_263734947.1">
    <property type="nucleotide sequence ID" value="NZ_JAOWKY010000002.1"/>
</dbReference>
<comment type="caution">
    <text evidence="5">The sequence shown here is derived from an EMBL/GenBank/DDBJ whole genome shotgun (WGS) entry which is preliminary data.</text>
</comment>
<dbReference type="Pfam" id="PF00356">
    <property type="entry name" value="LacI"/>
    <property type="match status" value="1"/>
</dbReference>
<keyword evidence="6" id="KW-1185">Reference proteome</keyword>
<evidence type="ECO:0000313" key="5">
    <source>
        <dbReference type="EMBL" id="MCV2869299.1"/>
    </source>
</evidence>
<dbReference type="Gene3D" id="1.10.260.40">
    <property type="entry name" value="lambda repressor-like DNA-binding domains"/>
    <property type="match status" value="1"/>
</dbReference>
<dbReference type="EMBL" id="JAOWKY010000002">
    <property type="protein sequence ID" value="MCV2869299.1"/>
    <property type="molecule type" value="Genomic_DNA"/>
</dbReference>
<dbReference type="PANTHER" id="PTHR30146">
    <property type="entry name" value="LACI-RELATED TRANSCRIPTIONAL REPRESSOR"/>
    <property type="match status" value="1"/>
</dbReference>
<reference evidence="5 6" key="1">
    <citation type="submission" date="2022-10" db="EMBL/GenBank/DDBJ databases">
        <title>Defluviimonas sp. nov., isolated from ocean surface water.</title>
        <authorList>
            <person name="He W."/>
            <person name="Wang L."/>
            <person name="Zhang D.-F."/>
        </authorList>
    </citation>
    <scope>NUCLEOTIDE SEQUENCE [LARGE SCALE GENOMIC DNA]</scope>
    <source>
        <strain evidence="5 6">WL0002</strain>
    </source>
</reference>
<protein>
    <submittedName>
        <fullName evidence="5">LacI family transcriptional regulator</fullName>
    </submittedName>
</protein>